<dbReference type="InterPro" id="IPR036390">
    <property type="entry name" value="WH_DNA-bd_sf"/>
</dbReference>
<dbReference type="Pfam" id="PF01047">
    <property type="entry name" value="MarR"/>
    <property type="match status" value="1"/>
</dbReference>
<dbReference type="PROSITE" id="PS50995">
    <property type="entry name" value="HTH_MARR_2"/>
    <property type="match status" value="1"/>
</dbReference>
<dbReference type="GO" id="GO:0006950">
    <property type="term" value="P:response to stress"/>
    <property type="evidence" value="ECO:0007669"/>
    <property type="project" value="TreeGrafter"/>
</dbReference>
<gene>
    <name evidence="2" type="ORF">MNBD_ALPHA05-675</name>
</gene>
<sequence length="118" mass="12946">MASIDILTNWRDVMCDAVRADGPDLSMRQWSILLTVYLNPGPHTVRALARDLCVPKPAISRALDALSILGFVKRVRDPGDKRVVLVQKTPDGAVYLDEFARLVESRVASEPALGALYG</sequence>
<name>A0A3B0TDM8_9ZZZZ</name>
<accession>A0A3B0TDM8</accession>
<dbReference type="InterPro" id="IPR036388">
    <property type="entry name" value="WH-like_DNA-bd_sf"/>
</dbReference>
<dbReference type="SUPFAM" id="SSF46785">
    <property type="entry name" value="Winged helix' DNA-binding domain"/>
    <property type="match status" value="1"/>
</dbReference>
<dbReference type="GO" id="GO:0003700">
    <property type="term" value="F:DNA-binding transcription factor activity"/>
    <property type="evidence" value="ECO:0007669"/>
    <property type="project" value="InterPro"/>
</dbReference>
<dbReference type="SMART" id="SM00347">
    <property type="entry name" value="HTH_MARR"/>
    <property type="match status" value="1"/>
</dbReference>
<dbReference type="PANTHER" id="PTHR33164:SF43">
    <property type="entry name" value="HTH-TYPE TRANSCRIPTIONAL REPRESSOR YETL"/>
    <property type="match status" value="1"/>
</dbReference>
<dbReference type="InterPro" id="IPR039422">
    <property type="entry name" value="MarR/SlyA-like"/>
</dbReference>
<proteinExistence type="predicted"/>
<evidence type="ECO:0000313" key="2">
    <source>
        <dbReference type="EMBL" id="VAW06924.1"/>
    </source>
</evidence>
<dbReference type="InterPro" id="IPR000835">
    <property type="entry name" value="HTH_MarR-typ"/>
</dbReference>
<organism evidence="2">
    <name type="scientific">hydrothermal vent metagenome</name>
    <dbReference type="NCBI Taxonomy" id="652676"/>
    <lineage>
        <taxon>unclassified sequences</taxon>
        <taxon>metagenomes</taxon>
        <taxon>ecological metagenomes</taxon>
    </lineage>
</organism>
<reference evidence="2" key="1">
    <citation type="submission" date="2018-06" db="EMBL/GenBank/DDBJ databases">
        <authorList>
            <person name="Zhirakovskaya E."/>
        </authorList>
    </citation>
    <scope>NUCLEOTIDE SEQUENCE</scope>
</reference>
<dbReference type="PANTHER" id="PTHR33164">
    <property type="entry name" value="TRANSCRIPTIONAL REGULATOR, MARR FAMILY"/>
    <property type="match status" value="1"/>
</dbReference>
<protein>
    <submittedName>
        <fullName evidence="2">Transcriptional regulator</fullName>
    </submittedName>
</protein>
<dbReference type="EMBL" id="UOEH01000548">
    <property type="protein sequence ID" value="VAW06924.1"/>
    <property type="molecule type" value="Genomic_DNA"/>
</dbReference>
<evidence type="ECO:0000259" key="1">
    <source>
        <dbReference type="PROSITE" id="PS50995"/>
    </source>
</evidence>
<dbReference type="Gene3D" id="1.10.10.10">
    <property type="entry name" value="Winged helix-like DNA-binding domain superfamily/Winged helix DNA-binding domain"/>
    <property type="match status" value="1"/>
</dbReference>
<dbReference type="AlphaFoldDB" id="A0A3B0TDM8"/>
<feature type="domain" description="HTH marR-type" evidence="1">
    <location>
        <begin position="1"/>
        <end position="118"/>
    </location>
</feature>